<evidence type="ECO:0000313" key="1">
    <source>
        <dbReference type="Proteomes" id="UP000887569"/>
    </source>
</evidence>
<dbReference type="WBParaSite" id="PgR067_g033_t01">
    <property type="protein sequence ID" value="PgR067_g033_t01"/>
    <property type="gene ID" value="PgR067_g033"/>
</dbReference>
<accession>A0A915BXE2</accession>
<dbReference type="AlphaFoldDB" id="A0A915BXE2"/>
<name>A0A915BXE2_PARUN</name>
<protein>
    <submittedName>
        <fullName evidence="2">Ovule protein</fullName>
    </submittedName>
</protein>
<evidence type="ECO:0000313" key="2">
    <source>
        <dbReference type="WBParaSite" id="PgR067_g033_t01"/>
    </source>
</evidence>
<sequence>ILHDTLRRLVTSLPVSQMTIQPSRSSCFLHIPKSSKCIHFHFLQNLSRTHSLSRELILNIPCTWQSTKSEDGRLSLMTFAYKYPTGISSRLLHCLATLF</sequence>
<dbReference type="Proteomes" id="UP000887569">
    <property type="component" value="Unplaced"/>
</dbReference>
<proteinExistence type="predicted"/>
<organism evidence="1 2">
    <name type="scientific">Parascaris univalens</name>
    <name type="common">Nematode worm</name>
    <dbReference type="NCBI Taxonomy" id="6257"/>
    <lineage>
        <taxon>Eukaryota</taxon>
        <taxon>Metazoa</taxon>
        <taxon>Ecdysozoa</taxon>
        <taxon>Nematoda</taxon>
        <taxon>Chromadorea</taxon>
        <taxon>Rhabditida</taxon>
        <taxon>Spirurina</taxon>
        <taxon>Ascaridomorpha</taxon>
        <taxon>Ascaridoidea</taxon>
        <taxon>Ascarididae</taxon>
        <taxon>Parascaris</taxon>
    </lineage>
</organism>
<keyword evidence="1" id="KW-1185">Reference proteome</keyword>
<reference evidence="2" key="1">
    <citation type="submission" date="2022-11" db="UniProtKB">
        <authorList>
            <consortium name="WormBaseParasite"/>
        </authorList>
    </citation>
    <scope>IDENTIFICATION</scope>
</reference>